<accession>A0ABS5J8Y5</accession>
<dbReference type="SUPFAM" id="SSF46689">
    <property type="entry name" value="Homeodomain-like"/>
    <property type="match status" value="1"/>
</dbReference>
<evidence type="ECO:0000313" key="5">
    <source>
        <dbReference type="Proteomes" id="UP000676386"/>
    </source>
</evidence>
<evidence type="ECO:0000256" key="1">
    <source>
        <dbReference type="ARBA" id="ARBA00023125"/>
    </source>
</evidence>
<dbReference type="SUPFAM" id="SSF48498">
    <property type="entry name" value="Tetracyclin repressor-like, C-terminal domain"/>
    <property type="match status" value="1"/>
</dbReference>
<dbReference type="Gene3D" id="1.10.357.10">
    <property type="entry name" value="Tetracycline Repressor, domain 2"/>
    <property type="match status" value="1"/>
</dbReference>
<dbReference type="Proteomes" id="UP000676386">
    <property type="component" value="Unassembled WGS sequence"/>
</dbReference>
<gene>
    <name evidence="4" type="ORF">KE626_30365</name>
</gene>
<dbReference type="PANTHER" id="PTHR43479">
    <property type="entry name" value="ACREF/ENVCD OPERON REPRESSOR-RELATED"/>
    <property type="match status" value="1"/>
</dbReference>
<dbReference type="PANTHER" id="PTHR43479:SF11">
    <property type="entry name" value="ACREF_ENVCD OPERON REPRESSOR-RELATED"/>
    <property type="match status" value="1"/>
</dbReference>
<protein>
    <submittedName>
        <fullName evidence="4">TetR/AcrR family transcriptional regulator</fullName>
    </submittedName>
</protein>
<dbReference type="InterPro" id="IPR009057">
    <property type="entry name" value="Homeodomain-like_sf"/>
</dbReference>
<keyword evidence="5" id="KW-1185">Reference proteome</keyword>
<organism evidence="4 5">
    <name type="scientific">Chitinophaga hostae</name>
    <dbReference type="NCBI Taxonomy" id="2831022"/>
    <lineage>
        <taxon>Bacteria</taxon>
        <taxon>Pseudomonadati</taxon>
        <taxon>Bacteroidota</taxon>
        <taxon>Chitinophagia</taxon>
        <taxon>Chitinophagales</taxon>
        <taxon>Chitinophagaceae</taxon>
        <taxon>Chitinophaga</taxon>
    </lineage>
</organism>
<proteinExistence type="predicted"/>
<dbReference type="InterPro" id="IPR001647">
    <property type="entry name" value="HTH_TetR"/>
</dbReference>
<dbReference type="InterPro" id="IPR036271">
    <property type="entry name" value="Tet_transcr_reg_TetR-rel_C_sf"/>
</dbReference>
<dbReference type="Pfam" id="PF00440">
    <property type="entry name" value="TetR_N"/>
    <property type="match status" value="1"/>
</dbReference>
<sequence length="191" mass="21803">MVKLKDDKKITQIFQAALKLVAKKGLSGMTMGDISKEAGIATGTLYVYFTSKDELINALFAACRESSVQVSFKGYQPHTPFKPGFRHIWLNILRYKLQNFEESVFMEQCYHSPFITADTREKAQQLSAPFYQLIERGKKEQLIKNIDTGLLITFMIGTMNELVKQTHYSGITLNRSRVNTTFDLCWDALKA</sequence>
<dbReference type="EMBL" id="JAGTXB010000024">
    <property type="protein sequence ID" value="MBS0031674.1"/>
    <property type="molecule type" value="Genomic_DNA"/>
</dbReference>
<evidence type="ECO:0000256" key="2">
    <source>
        <dbReference type="PROSITE-ProRule" id="PRU00335"/>
    </source>
</evidence>
<dbReference type="InterPro" id="IPR054422">
    <property type="entry name" value="TetR-like_HI_0893_C"/>
</dbReference>
<feature type="DNA-binding region" description="H-T-H motif" evidence="2">
    <location>
        <begin position="30"/>
        <end position="49"/>
    </location>
</feature>
<evidence type="ECO:0000259" key="3">
    <source>
        <dbReference type="PROSITE" id="PS50977"/>
    </source>
</evidence>
<dbReference type="PRINTS" id="PR00455">
    <property type="entry name" value="HTHTETR"/>
</dbReference>
<dbReference type="PROSITE" id="PS50977">
    <property type="entry name" value="HTH_TETR_2"/>
    <property type="match status" value="1"/>
</dbReference>
<name>A0ABS5J8Y5_9BACT</name>
<keyword evidence="1 2" id="KW-0238">DNA-binding</keyword>
<dbReference type="InterPro" id="IPR050624">
    <property type="entry name" value="HTH-type_Tx_Regulator"/>
</dbReference>
<comment type="caution">
    <text evidence="4">The sequence shown here is derived from an EMBL/GenBank/DDBJ whole genome shotgun (WGS) entry which is preliminary data.</text>
</comment>
<dbReference type="InterPro" id="IPR023772">
    <property type="entry name" value="DNA-bd_HTH_TetR-type_CS"/>
</dbReference>
<reference evidence="4 5" key="1">
    <citation type="submission" date="2021-04" db="EMBL/GenBank/DDBJ databases">
        <title>Chitinophaga sp. nov., isolated from the rhizosphere soil.</title>
        <authorList>
            <person name="He S."/>
        </authorList>
    </citation>
    <scope>NUCLEOTIDE SEQUENCE [LARGE SCALE GENOMIC DNA]</scope>
    <source>
        <strain evidence="4 5">2R12</strain>
    </source>
</reference>
<feature type="domain" description="HTH tetR-type" evidence="3">
    <location>
        <begin position="7"/>
        <end position="67"/>
    </location>
</feature>
<dbReference type="PROSITE" id="PS01081">
    <property type="entry name" value="HTH_TETR_1"/>
    <property type="match status" value="1"/>
</dbReference>
<evidence type="ECO:0000313" key="4">
    <source>
        <dbReference type="EMBL" id="MBS0031674.1"/>
    </source>
</evidence>
<dbReference type="RefSeq" id="WP_211976837.1">
    <property type="nucleotide sequence ID" value="NZ_CBFHAM010000032.1"/>
</dbReference>
<dbReference type="Pfam" id="PF22604">
    <property type="entry name" value="TetR_HI_0893_C"/>
    <property type="match status" value="1"/>
</dbReference>